<comment type="caution">
    <text evidence="2">The sequence shown here is derived from an EMBL/GenBank/DDBJ whole genome shotgun (WGS) entry which is preliminary data.</text>
</comment>
<reference evidence="2 3" key="1">
    <citation type="journal article" date="2016" name="Nat. Commun.">
        <title>Thousands of microbial genomes shed light on interconnected biogeochemical processes in an aquifer system.</title>
        <authorList>
            <person name="Anantharaman K."/>
            <person name="Brown C.T."/>
            <person name="Hug L.A."/>
            <person name="Sharon I."/>
            <person name="Castelle C.J."/>
            <person name="Probst A.J."/>
            <person name="Thomas B.C."/>
            <person name="Singh A."/>
            <person name="Wilkins M.J."/>
            <person name="Karaoz U."/>
            <person name="Brodie E.L."/>
            <person name="Williams K.H."/>
            <person name="Hubbard S.S."/>
            <person name="Banfield J.F."/>
        </authorList>
    </citation>
    <scope>NUCLEOTIDE SEQUENCE [LARGE SCALE GENOMIC DNA]</scope>
</reference>
<sequence length="384" mass="41331">MNWDTIKKNGSVILAIGLPLYLLFAWGVTDIKILLIAAAVGYCLVFFGEKIIDKIITVVIIIIIASFVLTQLFGINLRGVAQMFGASRAGGGGWSISSLLGSGGWSSAAPTLPITYSFLPALAERDHTVADYSFQGQIDPKHYSLHVLRGQKFRVTAANAGMLMYNAPDGSKGLCNLESCVGLKFGNQVLRYGLNDEFIATEDGDMNVYLHVPYAAKKQSLPGMKFASVVAVPGDAPKAGEVKLQITRLGDVLENDIPSSLDIAQIVDFTNIAAWKDYVVKAVSEGAVTSIGIFTSALEGTPVPATYQPSLIQSTSEVMSWGVKFEDWLLNTAGPTPTKVKENAVDYFKKSRRSMLELNEIVTSPTSTEIPTATATPKPRRIGS</sequence>
<protein>
    <submittedName>
        <fullName evidence="2">Uncharacterized protein</fullName>
    </submittedName>
</protein>
<dbReference type="STRING" id="1797995.A2242_03140"/>
<evidence type="ECO:0000313" key="2">
    <source>
        <dbReference type="EMBL" id="OGF26578.1"/>
    </source>
</evidence>
<feature type="transmembrane region" description="Helical" evidence="1">
    <location>
        <begin position="55"/>
        <end position="74"/>
    </location>
</feature>
<name>A0A1F5SIN8_9BACT</name>
<keyword evidence="1" id="KW-1133">Transmembrane helix</keyword>
<gene>
    <name evidence="2" type="ORF">A2242_03140</name>
</gene>
<feature type="transmembrane region" description="Helical" evidence="1">
    <location>
        <begin position="20"/>
        <end position="48"/>
    </location>
</feature>
<evidence type="ECO:0000313" key="3">
    <source>
        <dbReference type="Proteomes" id="UP000178925"/>
    </source>
</evidence>
<accession>A0A1F5SIN8</accession>
<keyword evidence="1" id="KW-0472">Membrane</keyword>
<dbReference type="AlphaFoldDB" id="A0A1F5SIN8"/>
<dbReference type="Proteomes" id="UP000178925">
    <property type="component" value="Unassembled WGS sequence"/>
</dbReference>
<evidence type="ECO:0000256" key="1">
    <source>
        <dbReference type="SAM" id="Phobius"/>
    </source>
</evidence>
<proteinExistence type="predicted"/>
<dbReference type="EMBL" id="MFGC01000043">
    <property type="protein sequence ID" value="OGF26578.1"/>
    <property type="molecule type" value="Genomic_DNA"/>
</dbReference>
<organism evidence="2 3">
    <name type="scientific">Candidatus Falkowbacteria bacterium RIFOXYA2_FULL_47_9</name>
    <dbReference type="NCBI Taxonomy" id="1797995"/>
    <lineage>
        <taxon>Bacteria</taxon>
        <taxon>Candidatus Falkowiibacteriota</taxon>
    </lineage>
</organism>
<keyword evidence="1" id="KW-0812">Transmembrane</keyword>